<evidence type="ECO:0000313" key="9">
    <source>
        <dbReference type="Proteomes" id="UP000245921"/>
    </source>
</evidence>
<comment type="function">
    <text evidence="3">Protein-arginine rhamnosyltransferase that catalyzes the transfer of a single rhamnose to elongation factor P (EF-P) on 'Lys-32', a modification required for EF-P-dependent rescue of polyproline stalled ribosomes.</text>
</comment>
<protein>
    <recommendedName>
        <fullName evidence="5">Protein-arginine rhamnosyltransferase</fullName>
    </recommendedName>
    <alternativeName>
        <fullName evidence="6">EF-P arginine rhamnosyltransferase</fullName>
    </alternativeName>
</protein>
<dbReference type="GO" id="GO:0106361">
    <property type="term" value="F:protein-arginine rhamnosyltransferase activity"/>
    <property type="evidence" value="ECO:0007669"/>
    <property type="project" value="InterPro"/>
</dbReference>
<sequence length="315" mass="37749">MVIKMIDIFVTVIDNYGDAGYTIRLASALQKTYQQKVRVITDYKKIFYDINDEIDFEILEIKDITNYRSSEKIVFMFQYFPNEDYIKIINKYSKICVTIDYFTPEKWAINSNNTMSYHHGLNIKNTFLVPGLYKETAGILNYSFFTSKIKGYHNVYMYTPEKVNFLNDPITLWGKKIKKENIKNMDISPQRIFDNYIYGAKYNWIRGEDSLQLALNSGIPFFWEAYKQKNQIHHLKVEAFLHFIKSFFEEEYLYNSYSLMIKYLNDYKIKQSIIQEYKNIDKNYNSLQKTFKKLKNYFQITSSLQENLIQKLEII</sequence>
<gene>
    <name evidence="8" type="ORF">C7380_10322</name>
</gene>
<accession>A0AA45C861</accession>
<name>A0AA45C861_9BACT</name>
<evidence type="ECO:0000313" key="8">
    <source>
        <dbReference type="EMBL" id="PWJ95845.1"/>
    </source>
</evidence>
<keyword evidence="2" id="KW-0808">Transferase</keyword>
<keyword evidence="1" id="KW-0328">Glycosyltransferase</keyword>
<comment type="caution">
    <text evidence="8">The sequence shown here is derived from an EMBL/GenBank/DDBJ whole genome shotgun (WGS) entry which is preliminary data.</text>
</comment>
<dbReference type="AlphaFoldDB" id="A0AA45C861"/>
<dbReference type="Proteomes" id="UP000245921">
    <property type="component" value="Unassembled WGS sequence"/>
</dbReference>
<evidence type="ECO:0000256" key="5">
    <source>
        <dbReference type="ARBA" id="ARBA00024416"/>
    </source>
</evidence>
<evidence type="ECO:0000256" key="1">
    <source>
        <dbReference type="ARBA" id="ARBA00022676"/>
    </source>
</evidence>
<evidence type="ECO:0000256" key="6">
    <source>
        <dbReference type="ARBA" id="ARBA00030025"/>
    </source>
</evidence>
<dbReference type="Pfam" id="PF10093">
    <property type="entry name" value="EarP"/>
    <property type="match status" value="2"/>
</dbReference>
<reference evidence="8 9" key="1">
    <citation type="submission" date="2018-05" db="EMBL/GenBank/DDBJ databases">
        <title>Genomic Encyclopedia of Type Strains, Phase IV (KMG-IV): sequencing the most valuable type-strain genomes for metagenomic binning, comparative biology and taxonomic classification.</title>
        <authorList>
            <person name="Goeker M."/>
        </authorList>
    </citation>
    <scope>NUCLEOTIDE SEQUENCE [LARGE SCALE GENOMIC DNA]</scope>
    <source>
        <strain evidence="8 9">DSM 24906</strain>
    </source>
</reference>
<dbReference type="EMBL" id="QGGI01000003">
    <property type="protein sequence ID" value="PWJ95845.1"/>
    <property type="molecule type" value="Genomic_DNA"/>
</dbReference>
<dbReference type="InterPro" id="IPR016633">
    <property type="entry name" value="EarP"/>
</dbReference>
<proteinExistence type="inferred from homology"/>
<comment type="similarity">
    <text evidence="4">Belongs to the glycosyltransferase 104 family.</text>
</comment>
<organism evidence="8 9">
    <name type="scientific">Oceanotoga teriensis</name>
    <dbReference type="NCBI Taxonomy" id="515440"/>
    <lineage>
        <taxon>Bacteria</taxon>
        <taxon>Thermotogati</taxon>
        <taxon>Thermotogota</taxon>
        <taxon>Thermotogae</taxon>
        <taxon>Petrotogales</taxon>
        <taxon>Petrotogaceae</taxon>
        <taxon>Oceanotoga</taxon>
    </lineage>
</organism>
<keyword evidence="9" id="KW-1185">Reference proteome</keyword>
<comment type="catalytic activity">
    <reaction evidence="7">
        <text>dTDP-beta-L-rhamnose + L-arginyl-[protein] = N(omega)-(alpha-L-rhamnosyl)-L-arginyl-[protein] + dTDP + H(+)</text>
        <dbReference type="Rhea" id="RHEA:66692"/>
        <dbReference type="Rhea" id="RHEA-COMP:10532"/>
        <dbReference type="Rhea" id="RHEA-COMP:17096"/>
        <dbReference type="ChEBI" id="CHEBI:15378"/>
        <dbReference type="ChEBI" id="CHEBI:29965"/>
        <dbReference type="ChEBI" id="CHEBI:57510"/>
        <dbReference type="ChEBI" id="CHEBI:58369"/>
        <dbReference type="ChEBI" id="CHEBI:167445"/>
    </reaction>
    <physiologicalReaction direction="left-to-right" evidence="7">
        <dbReference type="Rhea" id="RHEA:66693"/>
    </physiologicalReaction>
</comment>
<evidence type="ECO:0000256" key="2">
    <source>
        <dbReference type="ARBA" id="ARBA00022679"/>
    </source>
</evidence>
<evidence type="ECO:0000256" key="3">
    <source>
        <dbReference type="ARBA" id="ARBA00024303"/>
    </source>
</evidence>
<evidence type="ECO:0000256" key="4">
    <source>
        <dbReference type="ARBA" id="ARBA00024346"/>
    </source>
</evidence>
<evidence type="ECO:0000256" key="7">
    <source>
        <dbReference type="ARBA" id="ARBA00048472"/>
    </source>
</evidence>